<keyword evidence="2" id="KW-0378">Hydrolase</keyword>
<accession>A0A1I5WU63</accession>
<dbReference type="PANTHER" id="PTHR22946">
    <property type="entry name" value="DIENELACTONE HYDROLASE DOMAIN-CONTAINING PROTEIN-RELATED"/>
    <property type="match status" value="1"/>
</dbReference>
<dbReference type="AlphaFoldDB" id="A0A1I5WU63"/>
<dbReference type="Proteomes" id="UP000198892">
    <property type="component" value="Unassembled WGS sequence"/>
</dbReference>
<dbReference type="OrthoDB" id="9812921at2"/>
<dbReference type="RefSeq" id="WP_093338814.1">
    <property type="nucleotide sequence ID" value="NZ_FOXD01000022.1"/>
</dbReference>
<dbReference type="Gene3D" id="3.40.50.1820">
    <property type="entry name" value="alpha/beta hydrolase"/>
    <property type="match status" value="1"/>
</dbReference>
<reference evidence="3" key="1">
    <citation type="submission" date="2016-10" db="EMBL/GenBank/DDBJ databases">
        <authorList>
            <person name="Varghese N."/>
            <person name="Submissions S."/>
        </authorList>
    </citation>
    <scope>NUCLEOTIDE SEQUENCE [LARGE SCALE GENOMIC DNA]</scope>
    <source>
        <strain evidence="3">S7</strain>
    </source>
</reference>
<gene>
    <name evidence="2" type="ORF">SAMN05518683_12246</name>
</gene>
<name>A0A1I5WU63_9BACI</name>
<dbReference type="EMBL" id="FOXD01000022">
    <property type="protein sequence ID" value="SFQ23047.1"/>
    <property type="molecule type" value="Genomic_DNA"/>
</dbReference>
<dbReference type="InterPro" id="IPR029058">
    <property type="entry name" value="AB_hydrolase_fold"/>
</dbReference>
<dbReference type="InterPro" id="IPR050261">
    <property type="entry name" value="FrsA_esterase"/>
</dbReference>
<evidence type="ECO:0000313" key="2">
    <source>
        <dbReference type="EMBL" id="SFQ23047.1"/>
    </source>
</evidence>
<evidence type="ECO:0000259" key="1">
    <source>
        <dbReference type="Pfam" id="PF01738"/>
    </source>
</evidence>
<dbReference type="SUPFAM" id="SSF53474">
    <property type="entry name" value="alpha/beta-Hydrolases"/>
    <property type="match status" value="1"/>
</dbReference>
<protein>
    <submittedName>
        <fullName evidence="2">Dienelactone hydrolase</fullName>
    </submittedName>
</protein>
<dbReference type="GO" id="GO:0016787">
    <property type="term" value="F:hydrolase activity"/>
    <property type="evidence" value="ECO:0007669"/>
    <property type="project" value="UniProtKB-KW"/>
</dbReference>
<sequence length="279" mass="31436">MTPTEQQSFTIDLGNNLFVRGDVHAPAEQTKRPVVIICHGFKGYKDWNFFPYTAEELAGSGYYAIRFNFSCNGVDKEDFDELDKFAVNTYTRELKDLEALLQAAKDGDLPYSDMFDTDRTGIVGHSRGGATSIIFASEHPEVKSVVTWNGVADVDFLGEELKQDIREKGAGYIANKRTNQDMPIKANLLEDIESNRERFDILSRINEMHAPLHIIQGDADGSWLQEGAEKMRDAASEHSLTIIEGGTHTFNAAHPMEHVPRELEQAMEKTIDVFDNYLR</sequence>
<feature type="domain" description="Dienelactone hydrolase" evidence="1">
    <location>
        <begin position="23"/>
        <end position="195"/>
    </location>
</feature>
<proteinExistence type="predicted"/>
<dbReference type="InterPro" id="IPR002925">
    <property type="entry name" value="Dienelactn_hydro"/>
</dbReference>
<keyword evidence="3" id="KW-1185">Reference proteome</keyword>
<organism evidence="2 3">
    <name type="scientific">Salibacterium halotolerans</name>
    <dbReference type="NCBI Taxonomy" id="1884432"/>
    <lineage>
        <taxon>Bacteria</taxon>
        <taxon>Bacillati</taxon>
        <taxon>Bacillota</taxon>
        <taxon>Bacilli</taxon>
        <taxon>Bacillales</taxon>
        <taxon>Bacillaceae</taxon>
    </lineage>
</organism>
<dbReference type="STRING" id="1884432.SAMN05518683_12246"/>
<dbReference type="Pfam" id="PF01738">
    <property type="entry name" value="DLH"/>
    <property type="match status" value="1"/>
</dbReference>
<evidence type="ECO:0000313" key="3">
    <source>
        <dbReference type="Proteomes" id="UP000198892"/>
    </source>
</evidence>